<sequence length="171" mass="18188">MIFVILILALARQNLGAGSEQELVQIAGVTPYAQPAGASNGPLSHLHASAMTEPHAVKLDAEALARSLPSDNPESSRRHEVVITIDPDTPRGSNSKEAGLTLTSFTDLREPESSHTAGINQMQAEEDNHSVNPDPKNKQSTSSSSGKSTSDSKITGFHRRMNNPIGGKLDK</sequence>
<evidence type="ECO:0000313" key="4">
    <source>
        <dbReference type="Proteomes" id="UP000235392"/>
    </source>
</evidence>
<keyword evidence="2" id="KW-0732">Signal</keyword>
<accession>A0A2N5VGA4</accession>
<name>A0A2N5VGA4_9BASI</name>
<evidence type="ECO:0000256" key="2">
    <source>
        <dbReference type="SAM" id="SignalP"/>
    </source>
</evidence>
<dbReference type="AlphaFoldDB" id="A0A2N5VGA4"/>
<organism evidence="3 4">
    <name type="scientific">Puccinia coronata f. sp. avenae</name>
    <dbReference type="NCBI Taxonomy" id="200324"/>
    <lineage>
        <taxon>Eukaryota</taxon>
        <taxon>Fungi</taxon>
        <taxon>Dikarya</taxon>
        <taxon>Basidiomycota</taxon>
        <taxon>Pucciniomycotina</taxon>
        <taxon>Pucciniomycetes</taxon>
        <taxon>Pucciniales</taxon>
        <taxon>Pucciniaceae</taxon>
        <taxon>Puccinia</taxon>
    </lineage>
</organism>
<feature type="compositionally biased region" description="Low complexity" evidence="1">
    <location>
        <begin position="138"/>
        <end position="155"/>
    </location>
</feature>
<feature type="signal peptide" evidence="2">
    <location>
        <begin position="1"/>
        <end position="16"/>
    </location>
</feature>
<dbReference type="EMBL" id="PGCI01000019">
    <property type="protein sequence ID" value="PLW49021.1"/>
    <property type="molecule type" value="Genomic_DNA"/>
</dbReference>
<dbReference type="Proteomes" id="UP000235392">
    <property type="component" value="Unassembled WGS sequence"/>
</dbReference>
<protein>
    <submittedName>
        <fullName evidence="3">Uncharacterized protein</fullName>
    </submittedName>
</protein>
<feature type="compositionally biased region" description="Polar residues" evidence="1">
    <location>
        <begin position="91"/>
        <end position="106"/>
    </location>
</feature>
<comment type="caution">
    <text evidence="3">The sequence shown here is derived from an EMBL/GenBank/DDBJ whole genome shotgun (WGS) entry which is preliminary data.</text>
</comment>
<evidence type="ECO:0000256" key="1">
    <source>
        <dbReference type="SAM" id="MobiDB-lite"/>
    </source>
</evidence>
<feature type="compositionally biased region" description="Polar residues" evidence="1">
    <location>
        <begin position="114"/>
        <end position="123"/>
    </location>
</feature>
<feature type="region of interest" description="Disordered" evidence="1">
    <location>
        <begin position="67"/>
        <end position="171"/>
    </location>
</feature>
<gene>
    <name evidence="3" type="ORF">PCASD_05057</name>
</gene>
<evidence type="ECO:0000313" key="3">
    <source>
        <dbReference type="EMBL" id="PLW49021.1"/>
    </source>
</evidence>
<reference evidence="3 4" key="1">
    <citation type="submission" date="2017-11" db="EMBL/GenBank/DDBJ databases">
        <title>De novo assembly and phasing of dikaryotic genomes from two isolates of Puccinia coronata f. sp. avenae, the causal agent of oat crown rust.</title>
        <authorList>
            <person name="Miller M.E."/>
            <person name="Zhang Y."/>
            <person name="Omidvar V."/>
            <person name="Sperschneider J."/>
            <person name="Schwessinger B."/>
            <person name="Raley C."/>
            <person name="Palmer J.M."/>
            <person name="Garnica D."/>
            <person name="Upadhyaya N."/>
            <person name="Rathjen J."/>
            <person name="Taylor J.M."/>
            <person name="Park R.F."/>
            <person name="Dodds P.N."/>
            <person name="Hirsch C.D."/>
            <person name="Kianian S.F."/>
            <person name="Figueroa M."/>
        </authorList>
    </citation>
    <scope>NUCLEOTIDE SEQUENCE [LARGE SCALE GENOMIC DNA]</scope>
    <source>
        <strain evidence="3">12SD80</strain>
    </source>
</reference>
<feature type="chain" id="PRO_5014710895" evidence="2">
    <location>
        <begin position="17"/>
        <end position="171"/>
    </location>
</feature>
<proteinExistence type="predicted"/>